<organism evidence="9 10">
    <name type="scientific">Streptomyces lycii</name>
    <dbReference type="NCBI Taxonomy" id="2654337"/>
    <lineage>
        <taxon>Bacteria</taxon>
        <taxon>Bacillati</taxon>
        <taxon>Actinomycetota</taxon>
        <taxon>Actinomycetes</taxon>
        <taxon>Kitasatosporales</taxon>
        <taxon>Streptomycetaceae</taxon>
        <taxon>Streptomyces</taxon>
    </lineage>
</organism>
<dbReference type="RefSeq" id="WP_098754333.1">
    <property type="nucleotide sequence ID" value="NZ_WHPN01000173.1"/>
</dbReference>
<comment type="caution">
    <text evidence="9">The sequence shown here is derived from an EMBL/GenBank/DDBJ whole genome shotgun (WGS) entry which is preliminary data.</text>
</comment>
<gene>
    <name evidence="9" type="ORF">GCU69_07335</name>
</gene>
<sequence length="200" mass="22080">MTVAFSLVAVGGVLFAVGTALLLTRSLTRILLGAVLVGNGVNVLFLSTTGRTGDPPLLYPGTDPGRVTDPLPQAMALTAIVITLSVTAFLLAMVYRSWQLNGSDEVQDDIEDRRVALRAEETAERARLRDEYRKYRRQYATAARGTGGEGPARARALRARAEYEQSRTRLRRRLRADRVHRSDTTDATADLWDHVLGEDR</sequence>
<keyword evidence="3" id="KW-1003">Cell membrane</keyword>
<evidence type="ECO:0000256" key="3">
    <source>
        <dbReference type="ARBA" id="ARBA00022475"/>
    </source>
</evidence>
<evidence type="ECO:0000256" key="2">
    <source>
        <dbReference type="ARBA" id="ARBA00010388"/>
    </source>
</evidence>
<keyword evidence="4 8" id="KW-0812">Transmembrane</keyword>
<dbReference type="Gene3D" id="1.10.287.3510">
    <property type="match status" value="1"/>
</dbReference>
<keyword evidence="7" id="KW-0175">Coiled coil</keyword>
<keyword evidence="5 8" id="KW-1133">Transmembrane helix</keyword>
<feature type="coiled-coil region" evidence="7">
    <location>
        <begin position="118"/>
        <end position="173"/>
    </location>
</feature>
<comment type="similarity">
    <text evidence="2">Belongs to the CPA3 antiporters (TC 2.A.63) subunit C family.</text>
</comment>
<evidence type="ECO:0000313" key="10">
    <source>
        <dbReference type="Proteomes" id="UP000621266"/>
    </source>
</evidence>
<dbReference type="Pfam" id="PF00420">
    <property type="entry name" value="Oxidored_q2"/>
    <property type="match status" value="1"/>
</dbReference>
<reference evidence="9 10" key="1">
    <citation type="submission" date="2019-10" db="EMBL/GenBank/DDBJ databases">
        <title>Streptomyces tenebrisbrunneis sp.nov., an endogenous actinomycete isolated from of Lycium ruthenicum.</title>
        <authorList>
            <person name="Ma L."/>
        </authorList>
    </citation>
    <scope>NUCLEOTIDE SEQUENCE [LARGE SCALE GENOMIC DNA]</scope>
    <source>
        <strain evidence="9 10">TRM 66187</strain>
    </source>
</reference>
<name>A0ABQ7FP46_9ACTN</name>
<dbReference type="NCBIfam" id="NF005929">
    <property type="entry name" value="PRK07946.1"/>
    <property type="match status" value="1"/>
</dbReference>
<feature type="transmembrane region" description="Helical" evidence="8">
    <location>
        <begin position="30"/>
        <end position="50"/>
    </location>
</feature>
<feature type="transmembrane region" description="Helical" evidence="8">
    <location>
        <begin position="6"/>
        <end position="23"/>
    </location>
</feature>
<evidence type="ECO:0000256" key="6">
    <source>
        <dbReference type="ARBA" id="ARBA00023136"/>
    </source>
</evidence>
<comment type="subcellular location">
    <subcellularLocation>
        <location evidence="1">Cell membrane</location>
        <topology evidence="1">Multi-pass membrane protein</topology>
    </subcellularLocation>
</comment>
<dbReference type="EMBL" id="WHPN01000173">
    <property type="protein sequence ID" value="KAF4409768.1"/>
    <property type="molecule type" value="Genomic_DNA"/>
</dbReference>
<dbReference type="PANTHER" id="PTHR34583:SF2">
    <property type="entry name" value="ANTIPORTER SUBUNIT MNHC2-RELATED"/>
    <property type="match status" value="1"/>
</dbReference>
<keyword evidence="6 8" id="KW-0472">Membrane</keyword>
<keyword evidence="10" id="KW-1185">Reference proteome</keyword>
<evidence type="ECO:0000256" key="7">
    <source>
        <dbReference type="SAM" id="Coils"/>
    </source>
</evidence>
<evidence type="ECO:0000256" key="8">
    <source>
        <dbReference type="SAM" id="Phobius"/>
    </source>
</evidence>
<evidence type="ECO:0000256" key="1">
    <source>
        <dbReference type="ARBA" id="ARBA00004651"/>
    </source>
</evidence>
<evidence type="ECO:0000313" key="9">
    <source>
        <dbReference type="EMBL" id="KAF4409768.1"/>
    </source>
</evidence>
<feature type="transmembrane region" description="Helical" evidence="8">
    <location>
        <begin position="70"/>
        <end position="95"/>
    </location>
</feature>
<dbReference type="PANTHER" id="PTHR34583">
    <property type="entry name" value="ANTIPORTER SUBUNIT MNHC2-RELATED"/>
    <property type="match status" value="1"/>
</dbReference>
<protein>
    <submittedName>
        <fullName evidence="9">Na(+)/H(+) antiporter subunit C</fullName>
    </submittedName>
</protein>
<evidence type="ECO:0000256" key="4">
    <source>
        <dbReference type="ARBA" id="ARBA00022692"/>
    </source>
</evidence>
<evidence type="ECO:0000256" key="5">
    <source>
        <dbReference type="ARBA" id="ARBA00022989"/>
    </source>
</evidence>
<dbReference type="InterPro" id="IPR050601">
    <property type="entry name" value="CPA3_antiporter_subunitC"/>
</dbReference>
<accession>A0ABQ7FP46</accession>
<proteinExistence type="inferred from homology"/>
<dbReference type="InterPro" id="IPR039428">
    <property type="entry name" value="NUOK/Mnh_C1-like"/>
</dbReference>
<dbReference type="Proteomes" id="UP000621266">
    <property type="component" value="Unassembled WGS sequence"/>
</dbReference>